<evidence type="ECO:0000313" key="2">
    <source>
        <dbReference type="EMBL" id="GAA4664633.1"/>
    </source>
</evidence>
<sequence length="56" mass="6520">MFSSMSVAVFQFVYEGAKYFGLTWLWFSNPWLFSVLFGLVCGSVYIGIRRLIKGWL</sequence>
<keyword evidence="1" id="KW-0472">Membrane</keyword>
<keyword evidence="3" id="KW-1185">Reference proteome</keyword>
<name>A0ABP8VKS1_9HYPH</name>
<evidence type="ECO:0000256" key="1">
    <source>
        <dbReference type="SAM" id="Phobius"/>
    </source>
</evidence>
<proteinExistence type="predicted"/>
<accession>A0ABP8VKS1</accession>
<dbReference type="EMBL" id="BAABJA010000007">
    <property type="protein sequence ID" value="GAA4664633.1"/>
    <property type="molecule type" value="Genomic_DNA"/>
</dbReference>
<keyword evidence="1" id="KW-1133">Transmembrane helix</keyword>
<comment type="caution">
    <text evidence="2">The sequence shown here is derived from an EMBL/GenBank/DDBJ whole genome shotgun (WGS) entry which is preliminary data.</text>
</comment>
<gene>
    <name evidence="2" type="ORF">GCM10023262_11740</name>
</gene>
<protein>
    <submittedName>
        <fullName evidence="2">Uncharacterized protein</fullName>
    </submittedName>
</protein>
<organism evidence="2 3">
    <name type="scientific">Bartonella pachyuromydis</name>
    <dbReference type="NCBI Taxonomy" id="931097"/>
    <lineage>
        <taxon>Bacteria</taxon>
        <taxon>Pseudomonadati</taxon>
        <taxon>Pseudomonadota</taxon>
        <taxon>Alphaproteobacteria</taxon>
        <taxon>Hyphomicrobiales</taxon>
        <taxon>Bartonellaceae</taxon>
        <taxon>Bartonella</taxon>
    </lineage>
</organism>
<reference evidence="3" key="1">
    <citation type="journal article" date="2019" name="Int. J. Syst. Evol. Microbiol.">
        <title>The Global Catalogue of Microorganisms (GCM) 10K type strain sequencing project: providing services to taxonomists for standard genome sequencing and annotation.</title>
        <authorList>
            <consortium name="The Broad Institute Genomics Platform"/>
            <consortium name="The Broad Institute Genome Sequencing Center for Infectious Disease"/>
            <person name="Wu L."/>
            <person name="Ma J."/>
        </authorList>
    </citation>
    <scope>NUCLEOTIDE SEQUENCE [LARGE SCALE GENOMIC DNA]</scope>
    <source>
        <strain evidence="3">JCM 17714</strain>
    </source>
</reference>
<evidence type="ECO:0000313" key="3">
    <source>
        <dbReference type="Proteomes" id="UP001501699"/>
    </source>
</evidence>
<keyword evidence="1" id="KW-0812">Transmembrane</keyword>
<feature type="transmembrane region" description="Helical" evidence="1">
    <location>
        <begin position="31"/>
        <end position="48"/>
    </location>
</feature>
<dbReference type="Proteomes" id="UP001501699">
    <property type="component" value="Unassembled WGS sequence"/>
</dbReference>